<feature type="signal peptide" evidence="1">
    <location>
        <begin position="1"/>
        <end position="21"/>
    </location>
</feature>
<evidence type="ECO:0000313" key="3">
    <source>
        <dbReference type="Proteomes" id="UP000248198"/>
    </source>
</evidence>
<reference evidence="2 3" key="1">
    <citation type="submission" date="2018-06" db="EMBL/GenBank/DDBJ databases">
        <title>Genomic Encyclopedia of Archaeal and Bacterial Type Strains, Phase II (KMG-II): from individual species to whole genera.</title>
        <authorList>
            <person name="Goeker M."/>
        </authorList>
    </citation>
    <scope>NUCLEOTIDE SEQUENCE [LARGE SCALE GENOMIC DNA]</scope>
    <source>
        <strain evidence="2 3">DSM 27372</strain>
    </source>
</reference>
<dbReference type="Proteomes" id="UP000248198">
    <property type="component" value="Unassembled WGS sequence"/>
</dbReference>
<proteinExistence type="predicted"/>
<dbReference type="AlphaFoldDB" id="A0A318U8J6"/>
<keyword evidence="3" id="KW-1185">Reference proteome</keyword>
<evidence type="ECO:0008006" key="4">
    <source>
        <dbReference type="Google" id="ProtNLM"/>
    </source>
</evidence>
<evidence type="ECO:0000313" key="2">
    <source>
        <dbReference type="EMBL" id="PYF70771.1"/>
    </source>
</evidence>
<name>A0A318U8J6_9SPHI</name>
<protein>
    <recommendedName>
        <fullName evidence="4">Lipoprotein</fullName>
    </recommendedName>
</protein>
<feature type="chain" id="PRO_5016240994" description="Lipoprotein" evidence="1">
    <location>
        <begin position="22"/>
        <end position="152"/>
    </location>
</feature>
<dbReference type="EMBL" id="QKLU01000008">
    <property type="protein sequence ID" value="PYF70771.1"/>
    <property type="molecule type" value="Genomic_DNA"/>
</dbReference>
<keyword evidence="1" id="KW-0732">Signal</keyword>
<gene>
    <name evidence="2" type="ORF">B0O44_108199</name>
</gene>
<organism evidence="2 3">
    <name type="scientific">Pedobacter nutrimenti</name>
    <dbReference type="NCBI Taxonomy" id="1241337"/>
    <lineage>
        <taxon>Bacteria</taxon>
        <taxon>Pseudomonadati</taxon>
        <taxon>Bacteroidota</taxon>
        <taxon>Sphingobacteriia</taxon>
        <taxon>Sphingobacteriales</taxon>
        <taxon>Sphingobacteriaceae</taxon>
        <taxon>Pedobacter</taxon>
    </lineage>
</organism>
<accession>A0A318U8J6</accession>
<sequence>MYKIKNTFFLTAFVFLISCQANGVKEVTFIQKRNIEEKAILTNYLSNEVKNDSIVLLSRPYIFMDGRCLNDVVKDLPEKDFTAEELLSHSAKDTTSWSEGSMSKVKILSAKGLPVKYEAEKWLKIYAKIGGGFFTFSHVLFSKNFDYAIFLY</sequence>
<comment type="caution">
    <text evidence="2">The sequence shown here is derived from an EMBL/GenBank/DDBJ whole genome shotgun (WGS) entry which is preliminary data.</text>
</comment>
<dbReference type="RefSeq" id="WP_110833982.1">
    <property type="nucleotide sequence ID" value="NZ_QKLU01000008.1"/>
</dbReference>
<dbReference type="PROSITE" id="PS51257">
    <property type="entry name" value="PROKAR_LIPOPROTEIN"/>
    <property type="match status" value="1"/>
</dbReference>
<evidence type="ECO:0000256" key="1">
    <source>
        <dbReference type="SAM" id="SignalP"/>
    </source>
</evidence>